<accession>A0ABT2UPW0</accession>
<reference evidence="1 2" key="1">
    <citation type="submission" date="2022-09" db="EMBL/GenBank/DDBJ databases">
        <authorList>
            <person name="Han X.L."/>
            <person name="Wang Q."/>
            <person name="Lu T."/>
        </authorList>
    </citation>
    <scope>NUCLEOTIDE SEQUENCE [LARGE SCALE GENOMIC DNA]</scope>
    <source>
        <strain evidence="1 2">WQ 127069</strain>
    </source>
</reference>
<name>A0ABT2UPW0_9BACL</name>
<evidence type="ECO:0000313" key="1">
    <source>
        <dbReference type="EMBL" id="MCU6796681.1"/>
    </source>
</evidence>
<dbReference type="RefSeq" id="WP_262687526.1">
    <property type="nucleotide sequence ID" value="NZ_JAOQIO010000107.1"/>
</dbReference>
<keyword evidence="2" id="KW-1185">Reference proteome</keyword>
<dbReference type="Proteomes" id="UP001652445">
    <property type="component" value="Unassembled WGS sequence"/>
</dbReference>
<dbReference type="EMBL" id="JAOQIO010000107">
    <property type="protein sequence ID" value="MCU6796681.1"/>
    <property type="molecule type" value="Genomic_DNA"/>
</dbReference>
<protein>
    <submittedName>
        <fullName evidence="1">Uncharacterized protein</fullName>
    </submittedName>
</protein>
<sequence>MTTFVSDVFGVSGRALLESIVNGEVLEAEDVRKMVKTQLKNKVPQLIEALNGRLRLHHRQMIKQHLDHFHYLEKKLRIWSSKSNSQKH</sequence>
<organism evidence="1 2">
    <name type="scientific">Paenibacillus baimaensis</name>
    <dbReference type="NCBI Taxonomy" id="2982185"/>
    <lineage>
        <taxon>Bacteria</taxon>
        <taxon>Bacillati</taxon>
        <taxon>Bacillota</taxon>
        <taxon>Bacilli</taxon>
        <taxon>Bacillales</taxon>
        <taxon>Paenibacillaceae</taxon>
        <taxon>Paenibacillus</taxon>
    </lineage>
</organism>
<evidence type="ECO:0000313" key="2">
    <source>
        <dbReference type="Proteomes" id="UP001652445"/>
    </source>
</evidence>
<proteinExistence type="predicted"/>
<gene>
    <name evidence="1" type="ORF">OB236_31600</name>
</gene>
<comment type="caution">
    <text evidence="1">The sequence shown here is derived from an EMBL/GenBank/DDBJ whole genome shotgun (WGS) entry which is preliminary data.</text>
</comment>